<sequence>MSTTATAAAPQPGAAPTPPAPVTSDAPTTDVPASPTPAPKAIAEEQPAAPEPTTQPTPTPTTTTKPGADVHDDEPQNTLTKKFTDAEWKALKEFRPLLPEILEKAYDEKPDAKSTPITIWGVTLDPSGAKDAKASVVLMKWLRARNLNVNEAKTMMIATLRWRDEFKVEEAMEEQFPEDVFGKLGHVYGKDKEGRPITYNLYGANPDLKAVFGDVQRFIRWRIVLMEKGIEKIDFETVDQMIQVHDYEGVGFNSRDANSKAAAAEATNIFQNHYPEFLSRKFFVNVPSFLTWIFWLFKPIMPAATFAKMKVVGHGPHSIGKELLPLVEADQLPQRYGGSVSDAW</sequence>
<protein>
    <submittedName>
        <fullName evidence="1">CRAL/TRIO domain-containing protein</fullName>
    </submittedName>
</protein>
<organism evidence="1 2">
    <name type="scientific">Auriscalpium vulgare</name>
    <dbReference type="NCBI Taxonomy" id="40419"/>
    <lineage>
        <taxon>Eukaryota</taxon>
        <taxon>Fungi</taxon>
        <taxon>Dikarya</taxon>
        <taxon>Basidiomycota</taxon>
        <taxon>Agaricomycotina</taxon>
        <taxon>Agaricomycetes</taxon>
        <taxon>Russulales</taxon>
        <taxon>Auriscalpiaceae</taxon>
        <taxon>Auriscalpium</taxon>
    </lineage>
</organism>
<dbReference type="Proteomes" id="UP000814033">
    <property type="component" value="Unassembled WGS sequence"/>
</dbReference>
<reference evidence="1" key="1">
    <citation type="submission" date="2021-02" db="EMBL/GenBank/DDBJ databases">
        <authorList>
            <consortium name="DOE Joint Genome Institute"/>
            <person name="Ahrendt S."/>
            <person name="Looney B.P."/>
            <person name="Miyauchi S."/>
            <person name="Morin E."/>
            <person name="Drula E."/>
            <person name="Courty P.E."/>
            <person name="Chicoki N."/>
            <person name="Fauchery L."/>
            <person name="Kohler A."/>
            <person name="Kuo A."/>
            <person name="Labutti K."/>
            <person name="Pangilinan J."/>
            <person name="Lipzen A."/>
            <person name="Riley R."/>
            <person name="Andreopoulos W."/>
            <person name="He G."/>
            <person name="Johnson J."/>
            <person name="Barry K.W."/>
            <person name="Grigoriev I.V."/>
            <person name="Nagy L."/>
            <person name="Hibbett D."/>
            <person name="Henrissat B."/>
            <person name="Matheny P.B."/>
            <person name="Labbe J."/>
            <person name="Martin F."/>
        </authorList>
    </citation>
    <scope>NUCLEOTIDE SEQUENCE</scope>
    <source>
        <strain evidence="1">FP105234-sp</strain>
    </source>
</reference>
<keyword evidence="2" id="KW-1185">Reference proteome</keyword>
<evidence type="ECO:0000313" key="2">
    <source>
        <dbReference type="Proteomes" id="UP000814033"/>
    </source>
</evidence>
<dbReference type="EMBL" id="MU275896">
    <property type="protein sequence ID" value="KAI0047854.1"/>
    <property type="molecule type" value="Genomic_DNA"/>
</dbReference>
<comment type="caution">
    <text evidence="1">The sequence shown here is derived from an EMBL/GenBank/DDBJ whole genome shotgun (WGS) entry which is preliminary data.</text>
</comment>
<evidence type="ECO:0000313" key="1">
    <source>
        <dbReference type="EMBL" id="KAI0047854.1"/>
    </source>
</evidence>
<reference evidence="1" key="2">
    <citation type="journal article" date="2022" name="New Phytol.">
        <title>Evolutionary transition to the ectomycorrhizal habit in the genomes of a hyperdiverse lineage of mushroom-forming fungi.</title>
        <authorList>
            <person name="Looney B."/>
            <person name="Miyauchi S."/>
            <person name="Morin E."/>
            <person name="Drula E."/>
            <person name="Courty P.E."/>
            <person name="Kohler A."/>
            <person name="Kuo A."/>
            <person name="LaButti K."/>
            <person name="Pangilinan J."/>
            <person name="Lipzen A."/>
            <person name="Riley R."/>
            <person name="Andreopoulos W."/>
            <person name="He G."/>
            <person name="Johnson J."/>
            <person name="Nolan M."/>
            <person name="Tritt A."/>
            <person name="Barry K.W."/>
            <person name="Grigoriev I.V."/>
            <person name="Nagy L.G."/>
            <person name="Hibbett D."/>
            <person name="Henrissat B."/>
            <person name="Matheny P.B."/>
            <person name="Labbe J."/>
            <person name="Martin F.M."/>
        </authorList>
    </citation>
    <scope>NUCLEOTIDE SEQUENCE</scope>
    <source>
        <strain evidence="1">FP105234-sp</strain>
    </source>
</reference>
<name>A0ACB8RUI6_9AGAM</name>
<gene>
    <name evidence="1" type="ORF">FA95DRAFT_1582483</name>
</gene>
<accession>A0ACB8RUI6</accession>
<proteinExistence type="predicted"/>